<dbReference type="SMART" id="SM00852">
    <property type="entry name" value="MoCF_biosynth"/>
    <property type="match status" value="1"/>
</dbReference>
<evidence type="ECO:0000256" key="1">
    <source>
        <dbReference type="ARBA" id="ARBA00005046"/>
    </source>
</evidence>
<comment type="pathway">
    <text evidence="1">Cofactor biosynthesis; molybdopterin biosynthesis.</text>
</comment>
<dbReference type="InterPro" id="IPR001453">
    <property type="entry name" value="MoaB/Mog_dom"/>
</dbReference>
<keyword evidence="2" id="KW-0501">Molybdenum cofactor biosynthesis</keyword>
<gene>
    <name evidence="4" type="ORF">AVDCRST_MAG13-2639</name>
</gene>
<dbReference type="PANTHER" id="PTHR43764">
    <property type="entry name" value="MOLYBDENUM COFACTOR BIOSYNTHESIS"/>
    <property type="match status" value="1"/>
</dbReference>
<dbReference type="Gene3D" id="3.40.980.10">
    <property type="entry name" value="MoaB/Mog-like domain"/>
    <property type="match status" value="1"/>
</dbReference>
<keyword evidence="4" id="KW-0808">Transferase</keyword>
<sequence>MRTAVLTISTSAAAAGAEDVSGPRLAELATAAGCAVEVQEVVPDVRAAIAERLRELVAAHVDLVFTTGGTGLTPDDHTPEATRDVVERDAPGIAEAMRAESIRRMPAGMLSRGISGAAGRTLIVNFPGSPKAIDELFPVVAPVLRHAVSQLGREGGRRDGGH</sequence>
<proteinExistence type="predicted"/>
<keyword evidence="4" id="KW-0548">Nucleotidyltransferase</keyword>
<dbReference type="EC" id="2.7.7.75" evidence="4"/>
<dbReference type="NCBIfam" id="TIGR00177">
    <property type="entry name" value="molyb_syn"/>
    <property type="match status" value="1"/>
</dbReference>
<name>A0A6J4SXQ0_9ACTN</name>
<accession>A0A6J4SXQ0</accession>
<dbReference type="InterPro" id="IPR051920">
    <property type="entry name" value="MPT_Adenylyltrnsfr/MoaC-Rel"/>
</dbReference>
<dbReference type="CDD" id="cd00886">
    <property type="entry name" value="MogA_MoaB"/>
    <property type="match status" value="1"/>
</dbReference>
<evidence type="ECO:0000313" key="4">
    <source>
        <dbReference type="EMBL" id="CAA9507946.1"/>
    </source>
</evidence>
<dbReference type="GO" id="GO:0061598">
    <property type="term" value="F:molybdopterin adenylyltransferase activity"/>
    <property type="evidence" value="ECO:0007669"/>
    <property type="project" value="UniProtKB-EC"/>
</dbReference>
<feature type="domain" description="MoaB/Mog" evidence="3">
    <location>
        <begin position="4"/>
        <end position="147"/>
    </location>
</feature>
<dbReference type="SUPFAM" id="SSF53218">
    <property type="entry name" value="Molybdenum cofactor biosynthesis proteins"/>
    <property type="match status" value="1"/>
</dbReference>
<evidence type="ECO:0000256" key="2">
    <source>
        <dbReference type="ARBA" id="ARBA00023150"/>
    </source>
</evidence>
<dbReference type="AlphaFoldDB" id="A0A6J4SXQ0"/>
<dbReference type="InterPro" id="IPR036425">
    <property type="entry name" value="MoaB/Mog-like_dom_sf"/>
</dbReference>
<organism evidence="4">
    <name type="scientific">uncultured Solirubrobacteraceae bacterium</name>
    <dbReference type="NCBI Taxonomy" id="1162706"/>
    <lineage>
        <taxon>Bacteria</taxon>
        <taxon>Bacillati</taxon>
        <taxon>Actinomycetota</taxon>
        <taxon>Thermoleophilia</taxon>
        <taxon>Solirubrobacterales</taxon>
        <taxon>Solirubrobacteraceae</taxon>
        <taxon>environmental samples</taxon>
    </lineage>
</organism>
<protein>
    <submittedName>
        <fullName evidence="4">Molybdopterin adenylyltransferase</fullName>
        <ecNumber evidence="4">2.7.7.75</ecNumber>
    </submittedName>
</protein>
<dbReference type="EMBL" id="CADCVO010000421">
    <property type="protein sequence ID" value="CAA9507946.1"/>
    <property type="molecule type" value="Genomic_DNA"/>
</dbReference>
<dbReference type="PANTHER" id="PTHR43764:SF1">
    <property type="entry name" value="MOLYBDOPTERIN MOLYBDOTRANSFERASE"/>
    <property type="match status" value="1"/>
</dbReference>
<dbReference type="GO" id="GO:0006777">
    <property type="term" value="P:Mo-molybdopterin cofactor biosynthetic process"/>
    <property type="evidence" value="ECO:0007669"/>
    <property type="project" value="UniProtKB-KW"/>
</dbReference>
<reference evidence="4" key="1">
    <citation type="submission" date="2020-02" db="EMBL/GenBank/DDBJ databases">
        <authorList>
            <person name="Meier V. D."/>
        </authorList>
    </citation>
    <scope>NUCLEOTIDE SEQUENCE</scope>
    <source>
        <strain evidence="4">AVDCRST_MAG13</strain>
    </source>
</reference>
<evidence type="ECO:0000259" key="3">
    <source>
        <dbReference type="SMART" id="SM00852"/>
    </source>
</evidence>
<dbReference type="Pfam" id="PF00994">
    <property type="entry name" value="MoCF_biosynth"/>
    <property type="match status" value="1"/>
</dbReference>